<dbReference type="EMBL" id="LXQA010092636">
    <property type="protein sequence ID" value="MCI14489.1"/>
    <property type="molecule type" value="Genomic_DNA"/>
</dbReference>
<protein>
    <submittedName>
        <fullName evidence="1">Ubiquitin carboxyl-terminal hydrolase 12-like</fullName>
    </submittedName>
</protein>
<dbReference type="Proteomes" id="UP000265520">
    <property type="component" value="Unassembled WGS sequence"/>
</dbReference>
<accession>A0A392PSL4</accession>
<organism evidence="1 2">
    <name type="scientific">Trifolium medium</name>
    <dbReference type="NCBI Taxonomy" id="97028"/>
    <lineage>
        <taxon>Eukaryota</taxon>
        <taxon>Viridiplantae</taxon>
        <taxon>Streptophyta</taxon>
        <taxon>Embryophyta</taxon>
        <taxon>Tracheophyta</taxon>
        <taxon>Spermatophyta</taxon>
        <taxon>Magnoliopsida</taxon>
        <taxon>eudicotyledons</taxon>
        <taxon>Gunneridae</taxon>
        <taxon>Pentapetalae</taxon>
        <taxon>rosids</taxon>
        <taxon>fabids</taxon>
        <taxon>Fabales</taxon>
        <taxon>Fabaceae</taxon>
        <taxon>Papilionoideae</taxon>
        <taxon>50 kb inversion clade</taxon>
        <taxon>NPAAA clade</taxon>
        <taxon>Hologalegina</taxon>
        <taxon>IRL clade</taxon>
        <taxon>Trifolieae</taxon>
        <taxon>Trifolium</taxon>
    </lineage>
</organism>
<sequence length="63" mass="7265">MIFLPVLTSCLHELKKGINVTFFEDMPFFARPAISESTLQEIKFEPNVMCEPIDKKVTFRASQ</sequence>
<dbReference type="GO" id="GO:0016787">
    <property type="term" value="F:hydrolase activity"/>
    <property type="evidence" value="ECO:0007669"/>
    <property type="project" value="UniProtKB-KW"/>
</dbReference>
<name>A0A392PSL4_9FABA</name>
<keyword evidence="2" id="KW-1185">Reference proteome</keyword>
<evidence type="ECO:0000313" key="2">
    <source>
        <dbReference type="Proteomes" id="UP000265520"/>
    </source>
</evidence>
<comment type="caution">
    <text evidence="1">The sequence shown here is derived from an EMBL/GenBank/DDBJ whole genome shotgun (WGS) entry which is preliminary data.</text>
</comment>
<reference evidence="1 2" key="1">
    <citation type="journal article" date="2018" name="Front. Plant Sci.">
        <title>Red Clover (Trifolium pratense) and Zigzag Clover (T. medium) - A Picture of Genomic Similarities and Differences.</title>
        <authorList>
            <person name="Dluhosova J."/>
            <person name="Istvanek J."/>
            <person name="Nedelnik J."/>
            <person name="Repkova J."/>
        </authorList>
    </citation>
    <scope>NUCLEOTIDE SEQUENCE [LARGE SCALE GENOMIC DNA]</scope>
    <source>
        <strain evidence="2">cv. 10/8</strain>
        <tissue evidence="1">Leaf</tissue>
    </source>
</reference>
<keyword evidence="1" id="KW-0378">Hydrolase</keyword>
<feature type="non-terminal residue" evidence="1">
    <location>
        <position position="63"/>
    </location>
</feature>
<proteinExistence type="predicted"/>
<evidence type="ECO:0000313" key="1">
    <source>
        <dbReference type="EMBL" id="MCI14489.1"/>
    </source>
</evidence>
<dbReference type="AlphaFoldDB" id="A0A392PSL4"/>